<dbReference type="OrthoDB" id="9806267at2"/>
<evidence type="ECO:0000256" key="2">
    <source>
        <dbReference type="ARBA" id="ARBA00011901"/>
    </source>
</evidence>
<dbReference type="GO" id="GO:0009253">
    <property type="term" value="P:peptidoglycan catabolic process"/>
    <property type="evidence" value="ECO:0007669"/>
    <property type="project" value="InterPro"/>
</dbReference>
<evidence type="ECO:0000313" key="6">
    <source>
        <dbReference type="Proteomes" id="UP000004318"/>
    </source>
</evidence>
<evidence type="ECO:0000259" key="4">
    <source>
        <dbReference type="SMART" id="SM00646"/>
    </source>
</evidence>
<gene>
    <name evidence="5" type="ORF">OB2597_14986</name>
</gene>
<protein>
    <recommendedName>
        <fullName evidence="2">N-acetylmuramoyl-L-alanine amidase</fullName>
        <ecNumber evidence="2">3.5.1.28</ecNumber>
    </recommendedName>
</protein>
<dbReference type="GO" id="GO:0008745">
    <property type="term" value="F:N-acetylmuramoyl-L-alanine amidase activity"/>
    <property type="evidence" value="ECO:0007669"/>
    <property type="project" value="UniProtKB-EC"/>
</dbReference>
<dbReference type="HOGENOM" id="CLU_014322_2_1_5"/>
<sequence>MAAMTLGAAGGTLAQGLSALARVAPGGTAITDEGRGIRVELALSQGVPWRMFALADPERLVIDLREVDWTGLDRDEALRSDRVTDLRFGTYRPGWSRMVLTLAEPLALDRSAMRIDPDTGRATMIARFVPTDAAGFAATAGAPRDPQWDLPEPGLPPAPAGDDGVLTVVIDPGHGGVDPGAVRGELMEKTLMLDLAQALREALIRQGDTRVVLTRSDDVFVPLERRVSIAHEVRADLFISLHADVLPYGRAHGATFYTLADTASDEASAKLAERHDRDDLLSGVDLTGKDDVVAGVLMDLARQETAPRARALSRALQQAVKAAEVPLNSRPHRAADFSVLKAADIPSVLIEVGYLSSERDRRNLSDPAFLPRIADAIRDGILTWQAEDAALQPLVRQ</sequence>
<proteinExistence type="predicted"/>
<dbReference type="InterPro" id="IPR002508">
    <property type="entry name" value="MurNAc-LAA_cat"/>
</dbReference>
<dbReference type="PANTHER" id="PTHR30404">
    <property type="entry name" value="N-ACETYLMURAMOYL-L-ALANINE AMIDASE"/>
    <property type="match status" value="1"/>
</dbReference>
<dbReference type="Pfam" id="PF11741">
    <property type="entry name" value="AMIN"/>
    <property type="match status" value="1"/>
</dbReference>
<keyword evidence="3" id="KW-0378">Hydrolase</keyword>
<dbReference type="STRING" id="252305.OB2597_14986"/>
<reference evidence="5 6" key="1">
    <citation type="journal article" date="2010" name="J. Bacteriol.">
        <title>Genome sequences of Oceanicola granulosus HTCC2516(T) and Oceanicola batsensis HTCC2597(TDelta).</title>
        <authorList>
            <person name="Thrash J.C."/>
            <person name="Cho J.C."/>
            <person name="Vergin K.L."/>
            <person name="Giovannoni S.J."/>
        </authorList>
    </citation>
    <scope>NUCLEOTIDE SEQUENCE [LARGE SCALE GENOMIC DNA]</scope>
    <source>
        <strain evidence="6">ATCC BAA-863 / DSM 15984 / KCTC 12145 / HTCC2597</strain>
    </source>
</reference>
<evidence type="ECO:0000313" key="5">
    <source>
        <dbReference type="EMBL" id="EAQ01759.1"/>
    </source>
</evidence>
<dbReference type="AlphaFoldDB" id="A3U2F9"/>
<feature type="domain" description="MurNAc-LAA" evidence="4">
    <location>
        <begin position="227"/>
        <end position="382"/>
    </location>
</feature>
<dbReference type="Proteomes" id="UP000004318">
    <property type="component" value="Unassembled WGS sequence"/>
</dbReference>
<accession>A3U2F9</accession>
<dbReference type="eggNOG" id="COG0860">
    <property type="taxonomic scope" value="Bacteria"/>
</dbReference>
<dbReference type="CDD" id="cd02696">
    <property type="entry name" value="MurNAc-LAA"/>
    <property type="match status" value="1"/>
</dbReference>
<name>A3U2F9_PSEBH</name>
<dbReference type="InterPro" id="IPR021731">
    <property type="entry name" value="AMIN_dom"/>
</dbReference>
<evidence type="ECO:0000256" key="3">
    <source>
        <dbReference type="ARBA" id="ARBA00022801"/>
    </source>
</evidence>
<comment type="catalytic activity">
    <reaction evidence="1">
        <text>Hydrolyzes the link between N-acetylmuramoyl residues and L-amino acid residues in certain cell-wall glycopeptides.</text>
        <dbReference type="EC" id="3.5.1.28"/>
    </reaction>
</comment>
<dbReference type="Gene3D" id="2.60.40.3500">
    <property type="match status" value="1"/>
</dbReference>
<keyword evidence="6" id="KW-1185">Reference proteome</keyword>
<dbReference type="Gene3D" id="3.40.630.40">
    <property type="entry name" value="Zn-dependent exopeptidases"/>
    <property type="match status" value="1"/>
</dbReference>
<dbReference type="SUPFAM" id="SSF53187">
    <property type="entry name" value="Zn-dependent exopeptidases"/>
    <property type="match status" value="1"/>
</dbReference>
<dbReference type="GO" id="GO:0030288">
    <property type="term" value="C:outer membrane-bounded periplasmic space"/>
    <property type="evidence" value="ECO:0007669"/>
    <property type="project" value="TreeGrafter"/>
</dbReference>
<comment type="caution">
    <text evidence="5">The sequence shown here is derived from an EMBL/GenBank/DDBJ whole genome shotgun (WGS) entry which is preliminary data.</text>
</comment>
<organism evidence="5 6">
    <name type="scientific">Pseudooceanicola batsensis (strain ATCC BAA-863 / DSM 15984 / KCTC 12145 / HTCC2597)</name>
    <name type="common">Oceanicola batsensis</name>
    <dbReference type="NCBI Taxonomy" id="252305"/>
    <lineage>
        <taxon>Bacteria</taxon>
        <taxon>Pseudomonadati</taxon>
        <taxon>Pseudomonadota</taxon>
        <taxon>Alphaproteobacteria</taxon>
        <taxon>Rhodobacterales</taxon>
        <taxon>Paracoccaceae</taxon>
        <taxon>Pseudooceanicola</taxon>
    </lineage>
</organism>
<dbReference type="SMART" id="SM00646">
    <property type="entry name" value="Ami_3"/>
    <property type="match status" value="1"/>
</dbReference>
<dbReference type="PANTHER" id="PTHR30404:SF0">
    <property type="entry name" value="N-ACETYLMURAMOYL-L-ALANINE AMIDASE AMIC"/>
    <property type="match status" value="1"/>
</dbReference>
<dbReference type="EC" id="3.5.1.28" evidence="2"/>
<evidence type="ECO:0000256" key="1">
    <source>
        <dbReference type="ARBA" id="ARBA00001561"/>
    </source>
</evidence>
<dbReference type="EMBL" id="AAMO01000011">
    <property type="protein sequence ID" value="EAQ01759.1"/>
    <property type="molecule type" value="Genomic_DNA"/>
</dbReference>
<dbReference type="InterPro" id="IPR050695">
    <property type="entry name" value="N-acetylmuramoyl_amidase_3"/>
</dbReference>
<dbReference type="Pfam" id="PF01520">
    <property type="entry name" value="Amidase_3"/>
    <property type="match status" value="1"/>
</dbReference>